<gene>
    <name evidence="5" type="ORF">SCLCIDRAFT_1210494</name>
</gene>
<dbReference type="OrthoDB" id="67540at2759"/>
<dbReference type="PANTHER" id="PTHR22746">
    <property type="entry name" value="RAB6A-GEF COMPLEX PARTNER PROTEIN 1"/>
    <property type="match status" value="1"/>
</dbReference>
<dbReference type="Gene3D" id="2.130.10.10">
    <property type="entry name" value="YVTN repeat-like/Quinoprotein amine dehydrogenase"/>
    <property type="match status" value="1"/>
</dbReference>
<keyword evidence="6" id="KW-1185">Reference proteome</keyword>
<proteinExistence type="predicted"/>
<dbReference type="Proteomes" id="UP000053989">
    <property type="component" value="Unassembled WGS sequence"/>
</dbReference>
<dbReference type="InterPro" id="IPR036322">
    <property type="entry name" value="WD40_repeat_dom_sf"/>
</dbReference>
<protein>
    <recommendedName>
        <fullName evidence="4">RIC1 C-terminal alpha solenoid region domain-containing protein</fullName>
    </recommendedName>
</protein>
<name>A0A0C3EFD9_9AGAM</name>
<dbReference type="SUPFAM" id="SSF50978">
    <property type="entry name" value="WD40 repeat-like"/>
    <property type="match status" value="1"/>
</dbReference>
<dbReference type="Pfam" id="PF07676">
    <property type="entry name" value="PD40"/>
    <property type="match status" value="1"/>
</dbReference>
<organism evidence="5 6">
    <name type="scientific">Scleroderma citrinum Foug A</name>
    <dbReference type="NCBI Taxonomy" id="1036808"/>
    <lineage>
        <taxon>Eukaryota</taxon>
        <taxon>Fungi</taxon>
        <taxon>Dikarya</taxon>
        <taxon>Basidiomycota</taxon>
        <taxon>Agaricomycotina</taxon>
        <taxon>Agaricomycetes</taxon>
        <taxon>Agaricomycetidae</taxon>
        <taxon>Boletales</taxon>
        <taxon>Sclerodermatineae</taxon>
        <taxon>Sclerodermataceae</taxon>
        <taxon>Scleroderma</taxon>
    </lineage>
</organism>
<comment type="subcellular location">
    <subcellularLocation>
        <location evidence="1">Membrane</location>
    </subcellularLocation>
</comment>
<feature type="domain" description="RIC1 C-terminal alpha solenoid region" evidence="4">
    <location>
        <begin position="814"/>
        <end position="988"/>
    </location>
</feature>
<dbReference type="InParanoid" id="A0A0C3EFD9"/>
<dbReference type="Pfam" id="PF07064">
    <property type="entry name" value="RIC1"/>
    <property type="match status" value="1"/>
</dbReference>
<dbReference type="GO" id="GO:0034066">
    <property type="term" value="C:Ric1-Rgp1 guanyl-nucleotide exchange factor complex"/>
    <property type="evidence" value="ECO:0007669"/>
    <property type="project" value="InterPro"/>
</dbReference>
<evidence type="ECO:0000256" key="3">
    <source>
        <dbReference type="SAM" id="MobiDB-lite"/>
    </source>
</evidence>
<dbReference type="GO" id="GO:0005829">
    <property type="term" value="C:cytosol"/>
    <property type="evidence" value="ECO:0007669"/>
    <property type="project" value="TreeGrafter"/>
</dbReference>
<dbReference type="PANTHER" id="PTHR22746:SF10">
    <property type="entry name" value="GUANINE NUCLEOTIDE EXCHANGE FACTOR SUBUNIT RIC1"/>
    <property type="match status" value="1"/>
</dbReference>
<reference evidence="6" key="2">
    <citation type="submission" date="2015-01" db="EMBL/GenBank/DDBJ databases">
        <title>Evolutionary Origins and Diversification of the Mycorrhizal Mutualists.</title>
        <authorList>
            <consortium name="DOE Joint Genome Institute"/>
            <consortium name="Mycorrhizal Genomics Consortium"/>
            <person name="Kohler A."/>
            <person name="Kuo A."/>
            <person name="Nagy L.G."/>
            <person name="Floudas D."/>
            <person name="Copeland A."/>
            <person name="Barry K.W."/>
            <person name="Cichocki N."/>
            <person name="Veneault-Fourrey C."/>
            <person name="LaButti K."/>
            <person name="Lindquist E.A."/>
            <person name="Lipzen A."/>
            <person name="Lundell T."/>
            <person name="Morin E."/>
            <person name="Murat C."/>
            <person name="Riley R."/>
            <person name="Ohm R."/>
            <person name="Sun H."/>
            <person name="Tunlid A."/>
            <person name="Henrissat B."/>
            <person name="Grigoriev I.V."/>
            <person name="Hibbett D.S."/>
            <person name="Martin F."/>
        </authorList>
    </citation>
    <scope>NUCLEOTIDE SEQUENCE [LARGE SCALE GENOMIC DNA]</scope>
    <source>
        <strain evidence="6">Foug A</strain>
    </source>
</reference>
<accession>A0A0C3EFD9</accession>
<dbReference type="InterPro" id="IPR015943">
    <property type="entry name" value="WD40/YVTN_repeat-like_dom_sf"/>
</dbReference>
<dbReference type="InterPro" id="IPR009771">
    <property type="entry name" value="RIC1_C"/>
</dbReference>
<dbReference type="STRING" id="1036808.A0A0C3EFD9"/>
<evidence type="ECO:0000259" key="4">
    <source>
        <dbReference type="Pfam" id="PF07064"/>
    </source>
</evidence>
<dbReference type="EMBL" id="KN822014">
    <property type="protein sequence ID" value="KIM67034.1"/>
    <property type="molecule type" value="Genomic_DNA"/>
</dbReference>
<dbReference type="AlphaFoldDB" id="A0A0C3EFD9"/>
<dbReference type="Pfam" id="PF25440">
    <property type="entry name" value="Beta-prop_RIC1_2nd"/>
    <property type="match status" value="1"/>
</dbReference>
<evidence type="ECO:0000313" key="6">
    <source>
        <dbReference type="Proteomes" id="UP000053989"/>
    </source>
</evidence>
<evidence type="ECO:0000256" key="1">
    <source>
        <dbReference type="ARBA" id="ARBA00004370"/>
    </source>
</evidence>
<dbReference type="InterPro" id="IPR011659">
    <property type="entry name" value="WD40"/>
</dbReference>
<dbReference type="InterPro" id="IPR040096">
    <property type="entry name" value="Ric1"/>
</dbReference>
<evidence type="ECO:0000313" key="5">
    <source>
        <dbReference type="EMBL" id="KIM67034.1"/>
    </source>
</evidence>
<dbReference type="HOGENOM" id="CLU_002060_1_0_1"/>
<feature type="region of interest" description="Disordered" evidence="3">
    <location>
        <begin position="245"/>
        <end position="271"/>
    </location>
</feature>
<dbReference type="GO" id="GO:0000139">
    <property type="term" value="C:Golgi membrane"/>
    <property type="evidence" value="ECO:0007669"/>
    <property type="project" value="TreeGrafter"/>
</dbReference>
<evidence type="ECO:0000256" key="2">
    <source>
        <dbReference type="ARBA" id="ARBA00023136"/>
    </source>
</evidence>
<dbReference type="FunCoup" id="A0A0C3EFD9">
    <property type="interactions" value="122"/>
</dbReference>
<sequence length="997" mass="111044">MYFPTSAAKQLCTVPGLPEAQHEDVLCIEPSPRRSLFCALTRNELTVWRVRPSAPLAYLVRSEISLNEHGENIAATWSPDGSRIVIQTTRPYLVLVTVEYVPDVSAYDPPEIAQGIQRNFSAGPGEGQPLQSLSLAFEGVIRTEGRVLSVLPCKHHMLFSTSSPPAVQRIPWPAYDDSDSGEWSVKRTFVGYSTWVLNDQELPWLVDPDVTVIKILQPAPEIEAWVTSDGRAYFVRLQESRHSETIGEGERNYMNAENGGSRADEESSSLSDSFVSSSSERRFYWQGTCFHNYEVPRWVQKSRQVSNDARPIYIEPRRATQVAVNARFSLIAVGTLSGAIEFTTFPTQGNLPKPRIIEVPNPYNRPRGEVLTLHWSSDGYVLAVGWQHGWAIISIGGRCLASNFDVDDTVDNDKLRDVFVLGIRGLFWGPSNFELIVLSSSSSGKSDGQIFVLPFAKSATTSQLSPDNTRYAFLQLDDRVLIYRGADQPDMSIINPESDVWQHIKIPLTYLASNWPIRHSALSSDGRLVAVAGRRGLIHYSATSGRWKIFSNVNQEQAFSVKGGLAWFHHVLIAAVEVAKSYQVRLYSRDLDLNNLNILHCEEIASPVVILSLVDNSLLIYTMDNMLTHYLIIPTSDSIKLHFCGSITFNGVIAAPSAVRVLSWMIPSAHKQFGDPADDLAVATVLLMVGGQLVLLRPRKSGNQEVKYDMQVFADHIEFCWIHLRGIGALENSLWAYDGQGMRVWLNALTLESSTSVNGPHCVKESVNIPLDFYPLSVLMDKGIIIGAESELITRLNLPFVMFRQATSSHLFLHHVLRYHLESDQGQEAVQLATHYQHLVFFAHALEILLHTIVESEVSTGSEGDGSTKAVLPAVIQFLDHFDVALDVVVGCARKTEVTSWRRLFDVVGSPQHLFETCLASGRLKTAGSYLLVLHNLEQLDGNNGDVVRLLRSAIDAKDWQLCRELLRFLHSIDDTGKALGRALTETGLLDEDTCRT</sequence>
<dbReference type="GO" id="GO:0042147">
    <property type="term" value="P:retrograde transport, endosome to Golgi"/>
    <property type="evidence" value="ECO:0007669"/>
    <property type="project" value="TreeGrafter"/>
</dbReference>
<dbReference type="GO" id="GO:0006886">
    <property type="term" value="P:intracellular protein transport"/>
    <property type="evidence" value="ECO:0007669"/>
    <property type="project" value="InterPro"/>
</dbReference>
<reference evidence="5 6" key="1">
    <citation type="submission" date="2014-04" db="EMBL/GenBank/DDBJ databases">
        <authorList>
            <consortium name="DOE Joint Genome Institute"/>
            <person name="Kuo A."/>
            <person name="Kohler A."/>
            <person name="Nagy L.G."/>
            <person name="Floudas D."/>
            <person name="Copeland A."/>
            <person name="Barry K.W."/>
            <person name="Cichocki N."/>
            <person name="Veneault-Fourrey C."/>
            <person name="LaButti K."/>
            <person name="Lindquist E.A."/>
            <person name="Lipzen A."/>
            <person name="Lundell T."/>
            <person name="Morin E."/>
            <person name="Murat C."/>
            <person name="Sun H."/>
            <person name="Tunlid A."/>
            <person name="Henrissat B."/>
            <person name="Grigoriev I.V."/>
            <person name="Hibbett D.S."/>
            <person name="Martin F."/>
            <person name="Nordberg H.P."/>
            <person name="Cantor M.N."/>
            <person name="Hua S.X."/>
        </authorList>
    </citation>
    <scope>NUCLEOTIDE SEQUENCE [LARGE SCALE GENOMIC DNA]</scope>
    <source>
        <strain evidence="5 6">Foug A</strain>
    </source>
</reference>
<keyword evidence="2" id="KW-0472">Membrane</keyword>